<name>A0A0V0GIZ5_SOLCH</name>
<protein>
    <submittedName>
        <fullName evidence="1">Putative ovule protein</fullName>
    </submittedName>
</protein>
<sequence>PIQVHTFVSKVIEIQLCHVSNHLSPILLRLTSTSLESIHSQPHTYALGHLCISSLHARIISTSLTASCLLPKSFPCFGYPYF</sequence>
<feature type="non-terminal residue" evidence="1">
    <location>
        <position position="1"/>
    </location>
</feature>
<proteinExistence type="predicted"/>
<dbReference type="AlphaFoldDB" id="A0A0V0GIZ5"/>
<reference evidence="1" key="1">
    <citation type="submission" date="2015-12" db="EMBL/GenBank/DDBJ databases">
        <title>Gene expression during late stages of embryo sac development: a critical building block for successful pollen-pistil interactions.</title>
        <authorList>
            <person name="Liu Y."/>
            <person name="Joly V."/>
            <person name="Sabar M."/>
            <person name="Matton D.P."/>
        </authorList>
    </citation>
    <scope>NUCLEOTIDE SEQUENCE</scope>
</reference>
<organism evidence="1">
    <name type="scientific">Solanum chacoense</name>
    <name type="common">Chaco potato</name>
    <dbReference type="NCBI Taxonomy" id="4108"/>
    <lineage>
        <taxon>Eukaryota</taxon>
        <taxon>Viridiplantae</taxon>
        <taxon>Streptophyta</taxon>
        <taxon>Embryophyta</taxon>
        <taxon>Tracheophyta</taxon>
        <taxon>Spermatophyta</taxon>
        <taxon>Magnoliopsida</taxon>
        <taxon>eudicotyledons</taxon>
        <taxon>Gunneridae</taxon>
        <taxon>Pentapetalae</taxon>
        <taxon>asterids</taxon>
        <taxon>lamiids</taxon>
        <taxon>Solanales</taxon>
        <taxon>Solanaceae</taxon>
        <taxon>Solanoideae</taxon>
        <taxon>Solaneae</taxon>
        <taxon>Solanum</taxon>
    </lineage>
</organism>
<dbReference type="EMBL" id="GEDG01037308">
    <property type="protein sequence ID" value="JAP08207.1"/>
    <property type="molecule type" value="Transcribed_RNA"/>
</dbReference>
<accession>A0A0V0GIZ5</accession>
<evidence type="ECO:0000313" key="1">
    <source>
        <dbReference type="EMBL" id="JAP08207.1"/>
    </source>
</evidence>